<dbReference type="PANTHER" id="PTHR43537">
    <property type="entry name" value="TRANSCRIPTIONAL REGULATOR, GNTR FAMILY"/>
    <property type="match status" value="1"/>
</dbReference>
<gene>
    <name evidence="5" type="ORF">ACFFH4_12325</name>
</gene>
<comment type="caution">
    <text evidence="5">The sequence shown here is derived from an EMBL/GenBank/DDBJ whole genome shotgun (WGS) entry which is preliminary data.</text>
</comment>
<accession>A0ABV6NGQ5</accession>
<dbReference type="InterPro" id="IPR036388">
    <property type="entry name" value="WH-like_DNA-bd_sf"/>
</dbReference>
<dbReference type="Pfam" id="PF00392">
    <property type="entry name" value="GntR"/>
    <property type="match status" value="1"/>
</dbReference>
<reference evidence="5 6" key="1">
    <citation type="submission" date="2024-09" db="EMBL/GenBank/DDBJ databases">
        <authorList>
            <person name="Sun Q."/>
            <person name="Mori K."/>
        </authorList>
    </citation>
    <scope>NUCLEOTIDE SEQUENCE [LARGE SCALE GENOMIC DNA]</scope>
    <source>
        <strain evidence="5 6">NCAIM B.02301</strain>
    </source>
</reference>
<keyword evidence="2" id="KW-0238">DNA-binding</keyword>
<dbReference type="SMART" id="SM00345">
    <property type="entry name" value="HTH_GNTR"/>
    <property type="match status" value="1"/>
</dbReference>
<keyword evidence="1" id="KW-0805">Transcription regulation</keyword>
<dbReference type="SMART" id="SM00895">
    <property type="entry name" value="FCD"/>
    <property type="match status" value="1"/>
</dbReference>
<dbReference type="SUPFAM" id="SSF48008">
    <property type="entry name" value="GntR ligand-binding domain-like"/>
    <property type="match status" value="1"/>
</dbReference>
<dbReference type="InterPro" id="IPR036390">
    <property type="entry name" value="WH_DNA-bd_sf"/>
</dbReference>
<organism evidence="5 6">
    <name type="scientific">Halalkalibacter alkalisediminis</name>
    <dbReference type="NCBI Taxonomy" id="935616"/>
    <lineage>
        <taxon>Bacteria</taxon>
        <taxon>Bacillati</taxon>
        <taxon>Bacillota</taxon>
        <taxon>Bacilli</taxon>
        <taxon>Bacillales</taxon>
        <taxon>Bacillaceae</taxon>
        <taxon>Halalkalibacter</taxon>
    </lineage>
</organism>
<name>A0ABV6NGQ5_9BACI</name>
<feature type="domain" description="HTH gntR-type" evidence="4">
    <location>
        <begin position="9"/>
        <end position="77"/>
    </location>
</feature>
<evidence type="ECO:0000256" key="2">
    <source>
        <dbReference type="ARBA" id="ARBA00023125"/>
    </source>
</evidence>
<dbReference type="RefSeq" id="WP_273840829.1">
    <property type="nucleotide sequence ID" value="NZ_JAQQWT010000002.1"/>
</dbReference>
<evidence type="ECO:0000256" key="1">
    <source>
        <dbReference type="ARBA" id="ARBA00023015"/>
    </source>
</evidence>
<keyword evidence="6" id="KW-1185">Reference proteome</keyword>
<dbReference type="InterPro" id="IPR000524">
    <property type="entry name" value="Tscrpt_reg_HTH_GntR"/>
</dbReference>
<proteinExistence type="predicted"/>
<evidence type="ECO:0000313" key="5">
    <source>
        <dbReference type="EMBL" id="MFC0559836.1"/>
    </source>
</evidence>
<dbReference type="Proteomes" id="UP001589833">
    <property type="component" value="Unassembled WGS sequence"/>
</dbReference>
<protein>
    <submittedName>
        <fullName evidence="5">FadR/GntR family transcriptional regulator</fullName>
    </submittedName>
</protein>
<dbReference type="Gene3D" id="1.20.120.530">
    <property type="entry name" value="GntR ligand-binding domain-like"/>
    <property type="match status" value="1"/>
</dbReference>
<dbReference type="InterPro" id="IPR008920">
    <property type="entry name" value="TF_FadR/GntR_C"/>
</dbReference>
<keyword evidence="3" id="KW-0804">Transcription</keyword>
<dbReference type="Gene3D" id="1.10.10.10">
    <property type="entry name" value="Winged helix-like DNA-binding domain superfamily/Winged helix DNA-binding domain"/>
    <property type="match status" value="1"/>
</dbReference>
<dbReference type="PROSITE" id="PS50949">
    <property type="entry name" value="HTH_GNTR"/>
    <property type="match status" value="1"/>
</dbReference>
<dbReference type="CDD" id="cd07377">
    <property type="entry name" value="WHTH_GntR"/>
    <property type="match status" value="1"/>
</dbReference>
<evidence type="ECO:0000256" key="3">
    <source>
        <dbReference type="ARBA" id="ARBA00023163"/>
    </source>
</evidence>
<dbReference type="SUPFAM" id="SSF46785">
    <property type="entry name" value="Winged helix' DNA-binding domain"/>
    <property type="match status" value="1"/>
</dbReference>
<dbReference type="EMBL" id="JBHLTR010000017">
    <property type="protein sequence ID" value="MFC0559836.1"/>
    <property type="molecule type" value="Genomic_DNA"/>
</dbReference>
<sequence>MAIEHVRPKKIYEIVAEHLTEMIKSGEVVPGDRLASVQQLAEDFNVGRSAIREALSALKAVGLVEIKQGEGTFVKKINHDLTSNVIPSVAFMKQEDIRQLFEIRKIVETGAASLAAVNREEEDLLEMERILAEMKRAQGDGEVGEQADVDFHMAVVRSTKNEMLLKLLETVSDTMQVSMREARKLFLFSESGKMRLLYEEHLEIYKAIKSQDSTNAYGAMMSHIVGVEHAVFQTDKKVNYANRRKE</sequence>
<dbReference type="PANTHER" id="PTHR43537:SF5">
    <property type="entry name" value="UXU OPERON TRANSCRIPTIONAL REGULATOR"/>
    <property type="match status" value="1"/>
</dbReference>
<evidence type="ECO:0000259" key="4">
    <source>
        <dbReference type="PROSITE" id="PS50949"/>
    </source>
</evidence>
<dbReference type="InterPro" id="IPR011711">
    <property type="entry name" value="GntR_C"/>
</dbReference>
<dbReference type="PRINTS" id="PR00035">
    <property type="entry name" value="HTHGNTR"/>
</dbReference>
<dbReference type="Pfam" id="PF07729">
    <property type="entry name" value="FCD"/>
    <property type="match status" value="1"/>
</dbReference>
<evidence type="ECO:0000313" key="6">
    <source>
        <dbReference type="Proteomes" id="UP001589833"/>
    </source>
</evidence>